<accession>A0A4U8Q4L0</accession>
<dbReference type="AlphaFoldDB" id="A0A4U8Q4L0"/>
<dbReference type="Proteomes" id="UP000306509">
    <property type="component" value="Unassembled WGS sequence"/>
</dbReference>
<dbReference type="STRING" id="180332.GCA_000797495_00566"/>
<evidence type="ECO:0008006" key="3">
    <source>
        <dbReference type="Google" id="ProtNLM"/>
    </source>
</evidence>
<evidence type="ECO:0000313" key="1">
    <source>
        <dbReference type="EMBL" id="TLC99720.1"/>
    </source>
</evidence>
<keyword evidence="2" id="KW-1185">Reference proteome</keyword>
<proteinExistence type="predicted"/>
<protein>
    <recommendedName>
        <fullName evidence="3">DUF2383 domain-containing protein</fullName>
    </recommendedName>
</protein>
<gene>
    <name evidence="1" type="ORF">DSM106044_03512</name>
</gene>
<dbReference type="EMBL" id="QGQD01000067">
    <property type="protein sequence ID" value="TLC99720.1"/>
    <property type="molecule type" value="Genomic_DNA"/>
</dbReference>
<organism evidence="1 2">
    <name type="scientific">Robinsoniella peoriensis</name>
    <dbReference type="NCBI Taxonomy" id="180332"/>
    <lineage>
        <taxon>Bacteria</taxon>
        <taxon>Bacillati</taxon>
        <taxon>Bacillota</taxon>
        <taxon>Clostridia</taxon>
        <taxon>Lachnospirales</taxon>
        <taxon>Lachnospiraceae</taxon>
        <taxon>Robinsoniella</taxon>
    </lineage>
</organism>
<name>A0A4U8Q4L0_9FIRM</name>
<reference evidence="1 2" key="1">
    <citation type="journal article" date="2019" name="Anaerobe">
        <title>Detection of Robinsoniella peoriensis in multiple bone samples of a trauma patient.</title>
        <authorList>
            <person name="Schrottner P."/>
            <person name="Hartwich K."/>
            <person name="Bunk B."/>
            <person name="Schober I."/>
            <person name="Helbig S."/>
            <person name="Rudolph W.W."/>
            <person name="Gunzer F."/>
        </authorList>
    </citation>
    <scope>NUCLEOTIDE SEQUENCE [LARGE SCALE GENOMIC DNA]</scope>
    <source>
        <strain evidence="1 2">DSM 106044</strain>
    </source>
</reference>
<sequence>MNANAELLNFIYQNSGMGVDTLNQLLDIVESDAFRKQIESQLKGYREFNEKSKAMLNENGYNEKDISAFQKMTSNVMINVKTMTDKSNSHIAEMMLTGSNMGIIDAIKSIKKYEHDAEKDIVSLMKKLLDFEEKNVEKLKEFL</sequence>
<evidence type="ECO:0000313" key="2">
    <source>
        <dbReference type="Proteomes" id="UP000306509"/>
    </source>
</evidence>
<comment type="caution">
    <text evidence="1">The sequence shown here is derived from an EMBL/GenBank/DDBJ whole genome shotgun (WGS) entry which is preliminary data.</text>
</comment>
<dbReference type="RefSeq" id="WP_027292820.1">
    <property type="nucleotide sequence ID" value="NZ_CABMJZ010000037.1"/>
</dbReference>
<dbReference type="OrthoDB" id="9792639at2"/>